<dbReference type="PROSITE" id="PS50217">
    <property type="entry name" value="BZIP"/>
    <property type="match status" value="1"/>
</dbReference>
<dbReference type="PANTHER" id="PTHR47416:SF8">
    <property type="entry name" value="BASIC-LEUCINE ZIPPER TRANSCRIPTION FACTOR E-RELATED"/>
    <property type="match status" value="1"/>
</dbReference>
<feature type="region of interest" description="Disordered" evidence="7">
    <location>
        <begin position="110"/>
        <end position="183"/>
    </location>
</feature>
<keyword evidence="3" id="KW-0805">Transcription regulation</keyword>
<evidence type="ECO:0000256" key="3">
    <source>
        <dbReference type="ARBA" id="ARBA00023015"/>
    </source>
</evidence>
<comment type="similarity">
    <text evidence="2">Belongs to the bZIP family.</text>
</comment>
<feature type="compositionally biased region" description="Low complexity" evidence="7">
    <location>
        <begin position="1"/>
        <end position="27"/>
    </location>
</feature>
<keyword evidence="4" id="KW-0238">DNA-binding</keyword>
<name>A0A6U5DZF3_9STRA</name>
<organism evidence="10">
    <name type="scientific">Corethron hystrix</name>
    <dbReference type="NCBI Taxonomy" id="216773"/>
    <lineage>
        <taxon>Eukaryota</taxon>
        <taxon>Sar</taxon>
        <taxon>Stramenopiles</taxon>
        <taxon>Ochrophyta</taxon>
        <taxon>Bacillariophyta</taxon>
        <taxon>Coscinodiscophyceae</taxon>
        <taxon>Corethrophycidae</taxon>
        <taxon>Corethrales</taxon>
        <taxon>Corethraceae</taxon>
        <taxon>Corethron</taxon>
    </lineage>
</organism>
<dbReference type="AlphaFoldDB" id="A0A6U5DZF3"/>
<evidence type="ECO:0000313" key="9">
    <source>
        <dbReference type="EMBL" id="CAD8876538.1"/>
    </source>
</evidence>
<dbReference type="GO" id="GO:0003700">
    <property type="term" value="F:DNA-binding transcription factor activity"/>
    <property type="evidence" value="ECO:0007669"/>
    <property type="project" value="InterPro"/>
</dbReference>
<dbReference type="Gene3D" id="1.20.5.170">
    <property type="match status" value="1"/>
</dbReference>
<dbReference type="GO" id="GO:0005634">
    <property type="term" value="C:nucleus"/>
    <property type="evidence" value="ECO:0007669"/>
    <property type="project" value="UniProtKB-SubCell"/>
</dbReference>
<feature type="compositionally biased region" description="Basic and acidic residues" evidence="7">
    <location>
        <begin position="495"/>
        <end position="506"/>
    </location>
</feature>
<dbReference type="InterPro" id="IPR004827">
    <property type="entry name" value="bZIP"/>
</dbReference>
<sequence length="681" mass="75378">MVPASAASVLSATTSGSDQNNAADQAAVQRPQTISHRAKIAARGGILHQFMTPAQHSTKIQSQFSRPVQAAIPSYISSKIPPLIASKPPPSTTATTTTTTATTMHSALHTEIAPFSIGRSDDTTSRSRSGGHRRTSSTVSEKRHRAPSESGRSPPSSGTTAPGGDFRRQRRLERNRESARLSRRRRKHYLEELEEQVIRTSEEVDMARREKVAEAVGCVRSMRLRHVQWMGENLLKTSERSLGVAEAQLERSMAMLDINFSRASDELEIANEFRRQHCRSIVFSAHARYMLWVMLQNEVFFRGGRNQSDRLSAARIGEKMYSDGRYKVPPSGGMWPLFCHEIGLSYEQEDKVRTWQKKCLAKKKLWVDRYTVDLGWKVVNSLHKSIHGTAHAVKRRETSVSSILTGEQRLRLVSYLHRGKLRVLKFCEHCLTSNVKRSCPPIDVSSDKPDALNLHAINTRLRAINDHLPNAPSIVPESRLKKLSRRPSYESLGGSHKDLGGSHKDLSSVQSSQSSQLSLVSTGASSCPSEGGDVSMCTDGNGESVQVPNEAIPVTTPEEAQLLAAPHVSATIGSILPGTFDAPTAQASYCEEMAMRGSAMRRSSVQATEEGRLALQLHSRSEVGNGSGYKSIVLLERENSPMNVVPEENNEFGINIEPNENFLFDMTDMTDEDWNFSAFEF</sequence>
<keyword evidence="6" id="KW-0539">Nucleus</keyword>
<feature type="region of interest" description="Disordered" evidence="7">
    <location>
        <begin position="468"/>
        <end position="533"/>
    </location>
</feature>
<dbReference type="SMART" id="SM00338">
    <property type="entry name" value="BRLZ"/>
    <property type="match status" value="1"/>
</dbReference>
<comment type="subcellular location">
    <subcellularLocation>
        <location evidence="1">Nucleus</location>
    </subcellularLocation>
</comment>
<dbReference type="Pfam" id="PF00170">
    <property type="entry name" value="bZIP_1"/>
    <property type="match status" value="1"/>
</dbReference>
<evidence type="ECO:0000256" key="4">
    <source>
        <dbReference type="ARBA" id="ARBA00023125"/>
    </source>
</evidence>
<feature type="compositionally biased region" description="Low complexity" evidence="7">
    <location>
        <begin position="148"/>
        <end position="164"/>
    </location>
</feature>
<reference evidence="10" key="1">
    <citation type="submission" date="2021-01" db="EMBL/GenBank/DDBJ databases">
        <authorList>
            <person name="Corre E."/>
            <person name="Pelletier E."/>
            <person name="Niang G."/>
            <person name="Scheremetjew M."/>
            <person name="Finn R."/>
            <person name="Kale V."/>
            <person name="Holt S."/>
            <person name="Cochrane G."/>
            <person name="Meng A."/>
            <person name="Brown T."/>
            <person name="Cohen L."/>
        </authorList>
    </citation>
    <scope>NUCLEOTIDE SEQUENCE</scope>
    <source>
        <strain evidence="10">308</strain>
    </source>
</reference>
<dbReference type="EMBL" id="HBFR01005297">
    <property type="protein sequence ID" value="CAD8876538.1"/>
    <property type="molecule type" value="Transcribed_RNA"/>
</dbReference>
<protein>
    <recommendedName>
        <fullName evidence="8">BZIP domain-containing protein</fullName>
    </recommendedName>
</protein>
<keyword evidence="5" id="KW-0804">Transcription</keyword>
<gene>
    <name evidence="9" type="ORF">CHYS00102_LOCUS3716</name>
    <name evidence="10" type="ORF">CHYS00102_LOCUS3718</name>
</gene>
<feature type="region of interest" description="Disordered" evidence="7">
    <location>
        <begin position="1"/>
        <end position="32"/>
    </location>
</feature>
<evidence type="ECO:0000256" key="5">
    <source>
        <dbReference type="ARBA" id="ARBA00023163"/>
    </source>
</evidence>
<feature type="domain" description="BZIP" evidence="8">
    <location>
        <begin position="165"/>
        <end position="210"/>
    </location>
</feature>
<evidence type="ECO:0000256" key="6">
    <source>
        <dbReference type="ARBA" id="ARBA00023242"/>
    </source>
</evidence>
<dbReference type="PANTHER" id="PTHR47416">
    <property type="entry name" value="BASIC-LEUCINE ZIPPER TRANSCRIPTION FACTOR F-RELATED"/>
    <property type="match status" value="1"/>
</dbReference>
<dbReference type="SUPFAM" id="SSF57959">
    <property type="entry name" value="Leucine zipper domain"/>
    <property type="match status" value="1"/>
</dbReference>
<proteinExistence type="inferred from homology"/>
<accession>A0A6U5DZF3</accession>
<dbReference type="EMBL" id="HBFR01005299">
    <property type="protein sequence ID" value="CAD8876540.1"/>
    <property type="molecule type" value="Transcribed_RNA"/>
</dbReference>
<evidence type="ECO:0000259" key="8">
    <source>
        <dbReference type="PROSITE" id="PS50217"/>
    </source>
</evidence>
<feature type="region of interest" description="Disordered" evidence="7">
    <location>
        <begin position="80"/>
        <end position="99"/>
    </location>
</feature>
<evidence type="ECO:0000256" key="1">
    <source>
        <dbReference type="ARBA" id="ARBA00004123"/>
    </source>
</evidence>
<evidence type="ECO:0000256" key="7">
    <source>
        <dbReference type="SAM" id="MobiDB-lite"/>
    </source>
</evidence>
<feature type="compositionally biased region" description="Low complexity" evidence="7">
    <location>
        <begin position="507"/>
        <end position="521"/>
    </location>
</feature>
<dbReference type="GO" id="GO:0003677">
    <property type="term" value="F:DNA binding"/>
    <property type="evidence" value="ECO:0007669"/>
    <property type="project" value="UniProtKB-KW"/>
</dbReference>
<evidence type="ECO:0000256" key="2">
    <source>
        <dbReference type="ARBA" id="ARBA00007163"/>
    </source>
</evidence>
<dbReference type="InterPro" id="IPR046347">
    <property type="entry name" value="bZIP_sf"/>
</dbReference>
<evidence type="ECO:0000313" key="10">
    <source>
        <dbReference type="EMBL" id="CAD8876540.1"/>
    </source>
</evidence>